<evidence type="ECO:0000313" key="2">
    <source>
        <dbReference type="EMBL" id="OAQ84879.1"/>
    </source>
</evidence>
<keyword evidence="1" id="KW-0732">Signal</keyword>
<protein>
    <submittedName>
        <fullName evidence="2">Uncharacterized protein</fullName>
    </submittedName>
</protein>
<sequence length="183" mass="19947">MRVSTLIVALAAISRAATIPTPATADSNLTASQPDLDKRYAYTDPYWPYSHCSCNNKLNRKDTDDALKALMEQLKSRPRFAGKSIYSISGSTVAFLCRWNNTNQEPVTIGLVQPMLPIIKQRCGSYIAGTVSGTHPEKDPGAGYGFWLGYMQHQKGLDFCRGADSAPARDCPTGLQPATSNWG</sequence>
<dbReference type="AlphaFoldDB" id="A0A179H634"/>
<evidence type="ECO:0000256" key="1">
    <source>
        <dbReference type="SAM" id="SignalP"/>
    </source>
</evidence>
<gene>
    <name evidence="2" type="ORF">VFPBJ_03647</name>
</gene>
<comment type="caution">
    <text evidence="2">The sequence shown here is derived from an EMBL/GenBank/DDBJ whole genome shotgun (WGS) entry which is preliminary data.</text>
</comment>
<reference evidence="2 3" key="1">
    <citation type="submission" date="2016-01" db="EMBL/GenBank/DDBJ databases">
        <title>Biosynthesis of antibiotic leucinostatins and their inhibition on Phytophthora in bio-control Purpureocillium lilacinum.</title>
        <authorList>
            <person name="Wang G."/>
            <person name="Liu Z."/>
            <person name="Lin R."/>
            <person name="Li E."/>
            <person name="Mao Z."/>
            <person name="Ling J."/>
            <person name="Yin W."/>
            <person name="Xie B."/>
        </authorList>
    </citation>
    <scope>NUCLEOTIDE SEQUENCE [LARGE SCALE GENOMIC DNA]</scope>
    <source>
        <strain evidence="2">PLBJ-1</strain>
    </source>
</reference>
<proteinExistence type="predicted"/>
<name>A0A179H634_PURLI</name>
<dbReference type="OrthoDB" id="5006988at2759"/>
<dbReference type="EMBL" id="LSBH01000002">
    <property type="protein sequence ID" value="OAQ84879.1"/>
    <property type="molecule type" value="Genomic_DNA"/>
</dbReference>
<dbReference type="Proteomes" id="UP000078240">
    <property type="component" value="Unassembled WGS sequence"/>
</dbReference>
<organism evidence="2 3">
    <name type="scientific">Purpureocillium lilacinum</name>
    <name type="common">Paecilomyces lilacinus</name>
    <dbReference type="NCBI Taxonomy" id="33203"/>
    <lineage>
        <taxon>Eukaryota</taxon>
        <taxon>Fungi</taxon>
        <taxon>Dikarya</taxon>
        <taxon>Ascomycota</taxon>
        <taxon>Pezizomycotina</taxon>
        <taxon>Sordariomycetes</taxon>
        <taxon>Hypocreomycetidae</taxon>
        <taxon>Hypocreales</taxon>
        <taxon>Ophiocordycipitaceae</taxon>
        <taxon>Purpureocillium</taxon>
    </lineage>
</organism>
<accession>A0A179H634</accession>
<feature type="chain" id="PRO_5008103270" evidence="1">
    <location>
        <begin position="17"/>
        <end position="183"/>
    </location>
</feature>
<feature type="signal peptide" evidence="1">
    <location>
        <begin position="1"/>
        <end position="16"/>
    </location>
</feature>
<evidence type="ECO:0000313" key="3">
    <source>
        <dbReference type="Proteomes" id="UP000078240"/>
    </source>
</evidence>